<dbReference type="RefSeq" id="WP_284391517.1">
    <property type="nucleotide sequence ID" value="NZ_BSNK01000002.1"/>
</dbReference>
<proteinExistence type="predicted"/>
<comment type="caution">
    <text evidence="2">The sequence shown here is derived from an EMBL/GenBank/DDBJ whole genome shotgun (WGS) entry which is preliminary data.</text>
</comment>
<evidence type="ECO:0000313" key="3">
    <source>
        <dbReference type="Proteomes" id="UP001161391"/>
    </source>
</evidence>
<dbReference type="InterPro" id="IPR005939">
    <property type="entry name" value="BLH_phosphatase-like"/>
</dbReference>
<gene>
    <name evidence="2" type="ORF">GCM10007853_26100</name>
</gene>
<dbReference type="InterPro" id="IPR029021">
    <property type="entry name" value="Prot-tyrosine_phosphatase-like"/>
</dbReference>
<feature type="domain" description="Beta-lactamase hydrolase-like protein phosphatase-like" evidence="1">
    <location>
        <begin position="4"/>
        <end position="109"/>
    </location>
</feature>
<evidence type="ECO:0000313" key="2">
    <source>
        <dbReference type="EMBL" id="GLQ24736.1"/>
    </source>
</evidence>
<dbReference type="Gene3D" id="3.90.190.10">
    <property type="entry name" value="Protein tyrosine phosphatase superfamily"/>
    <property type="match status" value="1"/>
</dbReference>
<dbReference type="Proteomes" id="UP001161391">
    <property type="component" value="Unassembled WGS sequence"/>
</dbReference>
<accession>A0ABQ5VB51</accession>
<reference evidence="2" key="1">
    <citation type="journal article" date="2014" name="Int. J. Syst. Evol. Microbiol.">
        <title>Complete genome of a new Firmicutes species belonging to the dominant human colonic microbiota ('Ruminococcus bicirculans') reveals two chromosomes and a selective capacity to utilize plant glucans.</title>
        <authorList>
            <consortium name="NISC Comparative Sequencing Program"/>
            <person name="Wegmann U."/>
            <person name="Louis P."/>
            <person name="Goesmann A."/>
            <person name="Henrissat B."/>
            <person name="Duncan S.H."/>
            <person name="Flint H.J."/>
        </authorList>
    </citation>
    <scope>NUCLEOTIDE SEQUENCE</scope>
    <source>
        <strain evidence="2">NBRC 108219</strain>
    </source>
</reference>
<evidence type="ECO:0000259" key="1">
    <source>
        <dbReference type="Pfam" id="PF04273"/>
    </source>
</evidence>
<dbReference type="SUPFAM" id="SSF52799">
    <property type="entry name" value="(Phosphotyrosine protein) phosphatases II"/>
    <property type="match status" value="1"/>
</dbReference>
<keyword evidence="3" id="KW-1185">Reference proteome</keyword>
<reference evidence="2" key="2">
    <citation type="submission" date="2023-01" db="EMBL/GenBank/DDBJ databases">
        <title>Draft genome sequence of Algimonas ampicilliniresistens strain NBRC 108219.</title>
        <authorList>
            <person name="Sun Q."/>
            <person name="Mori K."/>
        </authorList>
    </citation>
    <scope>NUCLEOTIDE SEQUENCE</scope>
    <source>
        <strain evidence="2">NBRC 108219</strain>
    </source>
</reference>
<protein>
    <recommendedName>
        <fullName evidence="1">Beta-lactamase hydrolase-like protein phosphatase-like domain-containing protein</fullName>
    </recommendedName>
</protein>
<organism evidence="2 3">
    <name type="scientific">Algimonas ampicilliniresistens</name>
    <dbReference type="NCBI Taxonomy" id="1298735"/>
    <lineage>
        <taxon>Bacteria</taxon>
        <taxon>Pseudomonadati</taxon>
        <taxon>Pseudomonadota</taxon>
        <taxon>Alphaproteobacteria</taxon>
        <taxon>Maricaulales</taxon>
        <taxon>Robiginitomaculaceae</taxon>
        <taxon>Algimonas</taxon>
    </lineage>
</organism>
<name>A0ABQ5VB51_9PROT</name>
<sequence length="111" mass="11954">MEYKKIDDRLSVSGQLSPNDLAELKANGVSVVINNRPDGEQADQPASDALAAAARELGLTYHYIPVVPGQANLADAQRMTQIVEASGDWVHAFCRTGNRSSNLWAMGRSQG</sequence>
<dbReference type="NCBIfam" id="TIGR01244">
    <property type="entry name" value="TIGR01244 family sulfur transferase"/>
    <property type="match status" value="1"/>
</dbReference>
<dbReference type="Pfam" id="PF04273">
    <property type="entry name" value="BLH_phosphatase"/>
    <property type="match status" value="1"/>
</dbReference>
<dbReference type="EMBL" id="BSNK01000002">
    <property type="protein sequence ID" value="GLQ24736.1"/>
    <property type="molecule type" value="Genomic_DNA"/>
</dbReference>